<evidence type="ECO:0000313" key="4">
    <source>
        <dbReference type="EMBL" id="VEB94605.1"/>
    </source>
</evidence>
<organism evidence="2">
    <name type="scientific">Citrobacter koseri</name>
    <name type="common">Citrobacter diversus</name>
    <dbReference type="NCBI Taxonomy" id="545"/>
    <lineage>
        <taxon>Bacteria</taxon>
        <taxon>Pseudomonadati</taxon>
        <taxon>Pseudomonadota</taxon>
        <taxon>Gammaproteobacteria</taxon>
        <taxon>Enterobacterales</taxon>
        <taxon>Enterobacteriaceae</taxon>
        <taxon>Citrobacter</taxon>
    </lineage>
</organism>
<dbReference type="EMBL" id="LR134204">
    <property type="protein sequence ID" value="VEB94605.1"/>
    <property type="molecule type" value="Genomic_DNA"/>
</dbReference>
<feature type="region of interest" description="Disordered" evidence="1">
    <location>
        <begin position="65"/>
        <end position="85"/>
    </location>
</feature>
<dbReference type="AlphaFoldDB" id="A0A078LIF4"/>
<dbReference type="EMBL" id="LK931336">
    <property type="protein sequence ID" value="CDZ83668.1"/>
    <property type="molecule type" value="Genomic_DNA"/>
</dbReference>
<dbReference type="PROSITE" id="PS51257">
    <property type="entry name" value="PROKAR_LIPOPROTEIN"/>
    <property type="match status" value="1"/>
</dbReference>
<reference evidence="4 6" key="3">
    <citation type="submission" date="2018-12" db="EMBL/GenBank/DDBJ databases">
        <authorList>
            <consortium name="Pathogen Informatics"/>
        </authorList>
    </citation>
    <scope>NUCLEOTIDE SEQUENCE [LARGE SCALE GENOMIC DNA]</scope>
    <source>
        <strain evidence="4 6">NCTC11075</strain>
    </source>
</reference>
<dbReference type="Proteomes" id="UP000251584">
    <property type="component" value="Unassembled WGS sequence"/>
</dbReference>
<reference evidence="3 5" key="2">
    <citation type="submission" date="2018-06" db="EMBL/GenBank/DDBJ databases">
        <authorList>
            <consortium name="Pathogen Informatics"/>
            <person name="Doyle S."/>
        </authorList>
    </citation>
    <scope>NUCLEOTIDE SEQUENCE [LARGE SCALE GENOMIC DNA]</scope>
    <source>
        <strain evidence="3 5">NCTC10786</strain>
    </source>
</reference>
<protein>
    <recommendedName>
        <fullName evidence="7">Lipoprotein</fullName>
    </recommendedName>
</protein>
<evidence type="ECO:0000313" key="5">
    <source>
        <dbReference type="Proteomes" id="UP000251584"/>
    </source>
</evidence>
<evidence type="ECO:0000313" key="6">
    <source>
        <dbReference type="Proteomes" id="UP000270272"/>
    </source>
</evidence>
<accession>A0A078LIF4</accession>
<gene>
    <name evidence="2" type="ORF">BN1086_01795</name>
    <name evidence="3" type="ORF">NCTC10786_05399</name>
    <name evidence="4" type="ORF">NCTC11075_05530</name>
</gene>
<dbReference type="RefSeq" id="WP_130028435.1">
    <property type="nucleotide sequence ID" value="NZ_AP025653.1"/>
</dbReference>
<sequence length="85" mass="9034">MNIKRVAGTISIVLLTACVDSEVQPAPSSASPICQGFGCVKTPGKLPSRAATHKPTKEERNRVIRGEKPDFGSEEWSVGGTLPGW</sequence>
<dbReference type="Proteomes" id="UP000270272">
    <property type="component" value="Chromosome"/>
</dbReference>
<evidence type="ECO:0000313" key="2">
    <source>
        <dbReference type="EMBL" id="CDZ83668.1"/>
    </source>
</evidence>
<dbReference type="EMBL" id="UAVY01000009">
    <property type="protein sequence ID" value="SQB40301.1"/>
    <property type="molecule type" value="Genomic_DNA"/>
</dbReference>
<reference evidence="2" key="1">
    <citation type="submission" date="2014-06" db="EMBL/GenBank/DDBJ databases">
        <authorList>
            <person name="Urmite Genomes Urmite Genomes"/>
        </authorList>
    </citation>
    <scope>NUCLEOTIDE SEQUENCE</scope>
</reference>
<evidence type="ECO:0008006" key="7">
    <source>
        <dbReference type="Google" id="ProtNLM"/>
    </source>
</evidence>
<proteinExistence type="predicted"/>
<evidence type="ECO:0000256" key="1">
    <source>
        <dbReference type="SAM" id="MobiDB-lite"/>
    </source>
</evidence>
<name>A0A078LIF4_CITKO</name>
<dbReference type="PATRIC" id="fig|545.12.peg.1805"/>
<evidence type="ECO:0000313" key="3">
    <source>
        <dbReference type="EMBL" id="SQB40301.1"/>
    </source>
</evidence>